<comment type="caution">
    <text evidence="1">The sequence shown here is derived from an EMBL/GenBank/DDBJ whole genome shotgun (WGS) entry which is preliminary data.</text>
</comment>
<accession>A0A9W9RGT3</accession>
<gene>
    <name evidence="1" type="ORF">N7517_009213</name>
</gene>
<sequence>MTKSAMHLLKASPTLILKPQREKIQQGLAHVELQYSLDPQLILDSLRTLVSTRKDVQSVLNLAGMGYAIYKSTTMAKDKNGNFVKKVYVIDQLTTCGDTIKSLIDGFSTRKDNSIAVDDPGAIKTLTTAGNIQKILNEFKNAIPKSTLDKINKELEDYMSTVQSRNAAVVEYNCCIQFLAESLTAEEYFTKQINNLGQQGLQINHLSRLLFSGSASRAIRYWGLQRIPIAFDPMPLQDFAFLADARLKLRKVFTKSLEQYAAKLTKPELDTLKAKPTSSDSGYTTYLRLNPATYTEFGDRIDIRLSEVRLWMLGVNLDADVTGRKILSVELIHTGEDIIQDTHRKDLKFSHDQVTIGFDYDVSKVTNLNEARTKNVFSKQNIQNDHYIGDKAGKNSIAALGPFTTWRLSVNTDRTNKELDMSGVTRAFLEFRWTSRAYVRN</sequence>
<organism evidence="1 2">
    <name type="scientific">Penicillium concentricum</name>
    <dbReference type="NCBI Taxonomy" id="293559"/>
    <lineage>
        <taxon>Eukaryota</taxon>
        <taxon>Fungi</taxon>
        <taxon>Dikarya</taxon>
        <taxon>Ascomycota</taxon>
        <taxon>Pezizomycotina</taxon>
        <taxon>Eurotiomycetes</taxon>
        <taxon>Eurotiomycetidae</taxon>
        <taxon>Eurotiales</taxon>
        <taxon>Aspergillaceae</taxon>
        <taxon>Penicillium</taxon>
    </lineage>
</organism>
<evidence type="ECO:0000313" key="2">
    <source>
        <dbReference type="Proteomes" id="UP001147752"/>
    </source>
</evidence>
<dbReference type="OrthoDB" id="4363590at2759"/>
<dbReference type="RefSeq" id="XP_056575508.1">
    <property type="nucleotide sequence ID" value="XM_056726936.1"/>
</dbReference>
<dbReference type="Proteomes" id="UP001147752">
    <property type="component" value="Unassembled WGS sequence"/>
</dbReference>
<reference evidence="1" key="2">
    <citation type="journal article" date="2023" name="IMA Fungus">
        <title>Comparative genomic study of the Penicillium genus elucidates a diverse pangenome and 15 lateral gene transfer events.</title>
        <authorList>
            <person name="Petersen C."/>
            <person name="Sorensen T."/>
            <person name="Nielsen M.R."/>
            <person name="Sondergaard T.E."/>
            <person name="Sorensen J.L."/>
            <person name="Fitzpatrick D.A."/>
            <person name="Frisvad J.C."/>
            <person name="Nielsen K.L."/>
        </authorList>
    </citation>
    <scope>NUCLEOTIDE SEQUENCE</scope>
    <source>
        <strain evidence="1">IBT 3081</strain>
    </source>
</reference>
<dbReference type="AlphaFoldDB" id="A0A9W9RGT3"/>
<evidence type="ECO:0000313" key="1">
    <source>
        <dbReference type="EMBL" id="KAJ5360022.1"/>
    </source>
</evidence>
<dbReference type="GeneID" id="81466119"/>
<dbReference type="EMBL" id="JAPZBT010000004">
    <property type="protein sequence ID" value="KAJ5360022.1"/>
    <property type="molecule type" value="Genomic_DNA"/>
</dbReference>
<name>A0A9W9RGT3_9EURO</name>
<reference evidence="1" key="1">
    <citation type="submission" date="2022-12" db="EMBL/GenBank/DDBJ databases">
        <authorList>
            <person name="Petersen C."/>
        </authorList>
    </citation>
    <scope>NUCLEOTIDE SEQUENCE</scope>
    <source>
        <strain evidence="1">IBT 3081</strain>
    </source>
</reference>
<protein>
    <submittedName>
        <fullName evidence="1">Uncharacterized protein</fullName>
    </submittedName>
</protein>
<proteinExistence type="predicted"/>
<keyword evidence="2" id="KW-1185">Reference proteome</keyword>